<organism evidence="2 3">
    <name type="scientific">Arthrobacter deserti</name>
    <dbReference type="NCBI Taxonomy" id="1742687"/>
    <lineage>
        <taxon>Bacteria</taxon>
        <taxon>Bacillati</taxon>
        <taxon>Actinomycetota</taxon>
        <taxon>Actinomycetes</taxon>
        <taxon>Micrococcales</taxon>
        <taxon>Micrococcaceae</taxon>
        <taxon>Arthrobacter</taxon>
    </lineage>
</organism>
<gene>
    <name evidence="2" type="ORF">HER39_11990</name>
</gene>
<evidence type="ECO:0000313" key="2">
    <source>
        <dbReference type="EMBL" id="NKX51273.1"/>
    </source>
</evidence>
<reference evidence="2 3" key="1">
    <citation type="submission" date="2020-04" db="EMBL/GenBank/DDBJ databases">
        <authorList>
            <person name="Liu S."/>
        </authorList>
    </citation>
    <scope>NUCLEOTIDE SEQUENCE [LARGE SCALE GENOMIC DNA]</scope>
    <source>
        <strain evidence="2 3">CGMCC 1.15091</strain>
    </source>
</reference>
<dbReference type="Gene3D" id="3.30.420.40">
    <property type="match status" value="2"/>
</dbReference>
<evidence type="ECO:0000256" key="1">
    <source>
        <dbReference type="ARBA" id="ARBA00006479"/>
    </source>
</evidence>
<feature type="non-terminal residue" evidence="2">
    <location>
        <position position="1"/>
    </location>
</feature>
<dbReference type="Proteomes" id="UP000523795">
    <property type="component" value="Unassembled WGS sequence"/>
</dbReference>
<keyword evidence="3" id="KW-1185">Reference proteome</keyword>
<dbReference type="InterPro" id="IPR043129">
    <property type="entry name" value="ATPase_NBD"/>
</dbReference>
<dbReference type="SUPFAM" id="SSF53067">
    <property type="entry name" value="Actin-like ATPase domain"/>
    <property type="match status" value="1"/>
</dbReference>
<name>A0ABX1JQI5_9MICC</name>
<dbReference type="InterPro" id="IPR000600">
    <property type="entry name" value="ROK"/>
</dbReference>
<proteinExistence type="inferred from homology"/>
<dbReference type="Pfam" id="PF00480">
    <property type="entry name" value="ROK"/>
    <property type="match status" value="1"/>
</dbReference>
<dbReference type="EMBL" id="JAAZSR010000199">
    <property type="protein sequence ID" value="NKX51273.1"/>
    <property type="molecule type" value="Genomic_DNA"/>
</dbReference>
<accession>A0ABX1JQI5</accession>
<comment type="similarity">
    <text evidence="1">Belongs to the ROK (NagC/XylR) family.</text>
</comment>
<comment type="caution">
    <text evidence="2">The sequence shown here is derived from an EMBL/GenBank/DDBJ whole genome shotgun (WGS) entry which is preliminary data.</text>
</comment>
<protein>
    <submittedName>
        <fullName evidence="2">ROK family protein</fullName>
    </submittedName>
</protein>
<dbReference type="PANTHER" id="PTHR18964:SF149">
    <property type="entry name" value="BIFUNCTIONAL UDP-N-ACETYLGLUCOSAMINE 2-EPIMERASE_N-ACETYLMANNOSAMINE KINASE"/>
    <property type="match status" value="1"/>
</dbReference>
<dbReference type="PANTHER" id="PTHR18964">
    <property type="entry name" value="ROK (REPRESSOR, ORF, KINASE) FAMILY"/>
    <property type="match status" value="1"/>
</dbReference>
<sequence>GPGPQKGRPARYFEFNEAAGCVLGIDVGMATTTVLAADLKGRALGRSSKRFSKATAGVEERRSTVARAADEALAAAGLSHSAVLAVGTGLATAVDRHGNVVKGRRLWDKFDLGLQTDVWQHHGWPVLLENDAKLAGLAEHWCGAGTGVGDLAVMLAGERIGTGRIEAGRLLHGSSGGAGEVGSLELVDGVGSQDGIAKLARLWGTELLASGAETRTRDLAGPGITRAPARFVFEAAAAGDPGAREILKRIAGRMARVFSLLGTILNPELVVIGGAVAASASVLLPTISAELPRLTETPPRVAVSSLGDAIVATGAVRLALDYVEQNALGPTPAPSAAVRTV</sequence>
<evidence type="ECO:0000313" key="3">
    <source>
        <dbReference type="Proteomes" id="UP000523795"/>
    </source>
</evidence>